<name>A0A285LTM5_9NOCA</name>
<sequence>MASGFPARRAGHPVGMDDNAKRPHTTVTESDLRDLLGASADACLVLLEGRVEIAEGSAEGLTIATRDEIAGRAGADPDRTKLSELAAELSSEIRLQGA</sequence>
<proteinExistence type="predicted"/>
<dbReference type="Proteomes" id="UP000219565">
    <property type="component" value="Unassembled WGS sequence"/>
</dbReference>
<feature type="region of interest" description="Disordered" evidence="1">
    <location>
        <begin position="1"/>
        <end position="28"/>
    </location>
</feature>
<dbReference type="STRING" id="1379680.GCA_001612615_01503"/>
<accession>A0A285LTM5</accession>
<protein>
    <submittedName>
        <fullName evidence="2">Uncharacterized protein</fullName>
    </submittedName>
</protein>
<evidence type="ECO:0000256" key="1">
    <source>
        <dbReference type="SAM" id="MobiDB-lite"/>
    </source>
</evidence>
<dbReference type="EMBL" id="OBEG01000006">
    <property type="protein sequence ID" value="SNY88269.1"/>
    <property type="molecule type" value="Genomic_DNA"/>
</dbReference>
<gene>
    <name evidence="2" type="ORF">SAMN04244553_5241</name>
</gene>
<evidence type="ECO:0000313" key="2">
    <source>
        <dbReference type="EMBL" id="SNY88269.1"/>
    </source>
</evidence>
<organism evidence="2 3">
    <name type="scientific">Nocardia amikacinitolerans</name>
    <dbReference type="NCBI Taxonomy" id="756689"/>
    <lineage>
        <taxon>Bacteria</taxon>
        <taxon>Bacillati</taxon>
        <taxon>Actinomycetota</taxon>
        <taxon>Actinomycetes</taxon>
        <taxon>Mycobacteriales</taxon>
        <taxon>Nocardiaceae</taxon>
        <taxon>Nocardia</taxon>
    </lineage>
</organism>
<evidence type="ECO:0000313" key="3">
    <source>
        <dbReference type="Proteomes" id="UP000219565"/>
    </source>
</evidence>
<dbReference type="AlphaFoldDB" id="A0A285LTM5"/>
<reference evidence="3" key="1">
    <citation type="submission" date="2017-09" db="EMBL/GenBank/DDBJ databases">
        <authorList>
            <person name="Varghese N."/>
            <person name="Submissions S."/>
        </authorList>
    </citation>
    <scope>NUCLEOTIDE SEQUENCE [LARGE SCALE GENOMIC DNA]</scope>
    <source>
        <strain evidence="3">DSM 45537</strain>
    </source>
</reference>
<keyword evidence="3" id="KW-1185">Reference proteome</keyword>